<evidence type="ECO:0000313" key="3">
    <source>
        <dbReference type="Proteomes" id="UP000700334"/>
    </source>
</evidence>
<feature type="region of interest" description="Disordered" evidence="1">
    <location>
        <begin position="1"/>
        <end position="20"/>
    </location>
</feature>
<feature type="region of interest" description="Disordered" evidence="1">
    <location>
        <begin position="189"/>
        <end position="269"/>
    </location>
</feature>
<feature type="compositionally biased region" description="Gly residues" evidence="1">
    <location>
        <begin position="201"/>
        <end position="221"/>
    </location>
</feature>
<protein>
    <submittedName>
        <fullName evidence="2">Uncharacterized protein</fullName>
    </submittedName>
</protein>
<proteinExistence type="predicted"/>
<feature type="compositionally biased region" description="Low complexity" evidence="1">
    <location>
        <begin position="222"/>
        <end position="251"/>
    </location>
</feature>
<evidence type="ECO:0000313" key="2">
    <source>
        <dbReference type="EMBL" id="KAG8515442.1"/>
    </source>
</evidence>
<reference evidence="2" key="1">
    <citation type="journal article" date="2021" name="Evol. Appl.">
        <title>The genome of the Pyrenean desman and the effects of bottlenecks and inbreeding on the genomic landscape of an endangered species.</title>
        <authorList>
            <person name="Escoda L."/>
            <person name="Castresana J."/>
        </authorList>
    </citation>
    <scope>NUCLEOTIDE SEQUENCE</scope>
    <source>
        <strain evidence="2">IBE-C5619</strain>
    </source>
</reference>
<gene>
    <name evidence="2" type="ORF">J0S82_019219</name>
</gene>
<name>A0A8J6AAY1_GALPY</name>
<feature type="region of interest" description="Disordered" evidence="1">
    <location>
        <begin position="157"/>
        <end position="177"/>
    </location>
</feature>
<evidence type="ECO:0000256" key="1">
    <source>
        <dbReference type="SAM" id="MobiDB-lite"/>
    </source>
</evidence>
<dbReference type="AlphaFoldDB" id="A0A8J6AAY1"/>
<keyword evidence="3" id="KW-1185">Reference proteome</keyword>
<accession>A0A8J6AAY1</accession>
<dbReference type="Proteomes" id="UP000700334">
    <property type="component" value="Unassembled WGS sequence"/>
</dbReference>
<organism evidence="2 3">
    <name type="scientific">Galemys pyrenaicus</name>
    <name type="common">Iberian desman</name>
    <name type="synonym">Pyrenean desman</name>
    <dbReference type="NCBI Taxonomy" id="202257"/>
    <lineage>
        <taxon>Eukaryota</taxon>
        <taxon>Metazoa</taxon>
        <taxon>Chordata</taxon>
        <taxon>Craniata</taxon>
        <taxon>Vertebrata</taxon>
        <taxon>Euteleostomi</taxon>
        <taxon>Mammalia</taxon>
        <taxon>Eutheria</taxon>
        <taxon>Laurasiatheria</taxon>
        <taxon>Eulipotyphla</taxon>
        <taxon>Talpidae</taxon>
        <taxon>Galemys</taxon>
    </lineage>
</organism>
<sequence length="341" mass="33595">MLRHAGPQASRPGGARQSTCPDAECALDATPAEAVAPWSVLRCMPSRGLVAISLAGHHAGRVCVLPLPSPPCRSAHRGPAPCLGRPPIGPSFRPPVSSSAAGARLHVLCSRLRLPSAPPPFRAPPLCPAKPLGHQVPPPRPTPPQALPLHPIPCPGFVPPGPKLHHKAKGPAPSHAALARLSASAAAGADGSGARAEEGQDGGGSGGFAARGSAGPAGRGAAGRARAGPAVRRAARTAPAAGASGVGRAAAPWAGTDASCGRGPRGRGAGGRWVVLAAARVDSLPRRTGAARFALGQPSVTLARPGPLHSPPCGAIAGPGPKGTLTPSGRGAQGALEPRPG</sequence>
<feature type="region of interest" description="Disordered" evidence="1">
    <location>
        <begin position="302"/>
        <end position="341"/>
    </location>
</feature>
<comment type="caution">
    <text evidence="2">The sequence shown here is derived from an EMBL/GenBank/DDBJ whole genome shotgun (WGS) entry which is preliminary data.</text>
</comment>
<dbReference type="EMBL" id="JAGFMF010011709">
    <property type="protein sequence ID" value="KAG8515442.1"/>
    <property type="molecule type" value="Genomic_DNA"/>
</dbReference>